<dbReference type="RefSeq" id="WP_353943391.1">
    <property type="nucleotide sequence ID" value="NZ_CP159534.1"/>
</dbReference>
<accession>A0AAU8IU92</accession>
<name>A0AAU8IU92_9ACTN</name>
<evidence type="ECO:0000313" key="1">
    <source>
        <dbReference type="EMBL" id="XCJ71791.1"/>
    </source>
</evidence>
<sequence>MATTATGGTRNLWIGKPGLLREIVQAAKSWDRTADLNVTEFKSLDGAVTTIAPPRTPRRLKFSWDLLPPDDAQHLARLARRVNGPGLQGSPVTSYGPVAVLDPASVNLLDPYQAAGQSDAPGGGDHWFTVSGSVVVSPAVGDTVVGQVQDAATRIGWRHGIWTGWPVAPGMKVSWLVPPDWSPVTATAQLDWKDADGAYLSTASATGASVTGTAPAGAAFVTPIGGPGTAGMAGLAGACLTIGDTPVPFALGDGCPAMSVTAYSDAPASPLPYRNISIDLVEVRDAEL</sequence>
<gene>
    <name evidence="1" type="ORF">ABII15_18260</name>
</gene>
<dbReference type="AlphaFoldDB" id="A0AAU8IU92"/>
<protein>
    <recommendedName>
        <fullName evidence="2">Minor tail protein</fullName>
    </recommendedName>
</protein>
<organism evidence="1">
    <name type="scientific">Streptomyces tabacisoli</name>
    <dbReference type="NCBI Taxonomy" id="3156398"/>
    <lineage>
        <taxon>Bacteria</taxon>
        <taxon>Bacillati</taxon>
        <taxon>Actinomycetota</taxon>
        <taxon>Actinomycetes</taxon>
        <taxon>Kitasatosporales</taxon>
        <taxon>Streptomycetaceae</taxon>
        <taxon>Streptomyces</taxon>
    </lineage>
</organism>
<dbReference type="EMBL" id="CP159534">
    <property type="protein sequence ID" value="XCJ71791.1"/>
    <property type="molecule type" value="Genomic_DNA"/>
</dbReference>
<dbReference type="KEGG" id="stac:ABII15_18260"/>
<reference evidence="1" key="1">
    <citation type="submission" date="2024-06" db="EMBL/GenBank/DDBJ databases">
        <title>Streptomyces sp. strain HUAS MG91 genome sequences.</title>
        <authorList>
            <person name="Mo P."/>
        </authorList>
    </citation>
    <scope>NUCLEOTIDE SEQUENCE</scope>
    <source>
        <strain evidence="1">HUAS MG91</strain>
    </source>
</reference>
<proteinExistence type="predicted"/>
<evidence type="ECO:0008006" key="2">
    <source>
        <dbReference type="Google" id="ProtNLM"/>
    </source>
</evidence>